<dbReference type="Proteomes" id="UP001497045">
    <property type="component" value="Unassembled WGS sequence"/>
</dbReference>
<feature type="transmembrane region" description="Helical" evidence="6">
    <location>
        <begin position="194"/>
        <end position="213"/>
    </location>
</feature>
<evidence type="ECO:0000256" key="6">
    <source>
        <dbReference type="SAM" id="Phobius"/>
    </source>
</evidence>
<evidence type="ECO:0000313" key="7">
    <source>
        <dbReference type="EMBL" id="MEL1250905.1"/>
    </source>
</evidence>
<dbReference type="PANTHER" id="PTHR30250:SF11">
    <property type="entry name" value="O-ANTIGEN TRANSPORTER-RELATED"/>
    <property type="match status" value="1"/>
</dbReference>
<dbReference type="Pfam" id="PF01943">
    <property type="entry name" value="Polysacc_synt"/>
    <property type="match status" value="1"/>
</dbReference>
<gene>
    <name evidence="7" type="ORF">AAEO60_09500</name>
</gene>
<protein>
    <submittedName>
        <fullName evidence="7">Lipopolysaccharide biosynthesis protein</fullName>
    </submittedName>
</protein>
<feature type="transmembrane region" description="Helical" evidence="6">
    <location>
        <begin position="380"/>
        <end position="403"/>
    </location>
</feature>
<feature type="transmembrane region" description="Helical" evidence="6">
    <location>
        <begin position="471"/>
        <end position="491"/>
    </location>
</feature>
<evidence type="ECO:0000256" key="3">
    <source>
        <dbReference type="ARBA" id="ARBA00022692"/>
    </source>
</evidence>
<feature type="transmembrane region" description="Helical" evidence="6">
    <location>
        <begin position="444"/>
        <end position="465"/>
    </location>
</feature>
<keyword evidence="5 6" id="KW-0472">Membrane</keyword>
<comment type="subcellular location">
    <subcellularLocation>
        <location evidence="1">Cell membrane</location>
        <topology evidence="1">Multi-pass membrane protein</topology>
    </subcellularLocation>
</comment>
<evidence type="ECO:0000256" key="1">
    <source>
        <dbReference type="ARBA" id="ARBA00004651"/>
    </source>
</evidence>
<keyword evidence="8" id="KW-1185">Reference proteome</keyword>
<dbReference type="InterPro" id="IPR002797">
    <property type="entry name" value="Polysacc_synth"/>
</dbReference>
<accession>A0ABU9IEP7</accession>
<feature type="transmembrane region" description="Helical" evidence="6">
    <location>
        <begin position="56"/>
        <end position="75"/>
    </location>
</feature>
<proteinExistence type="predicted"/>
<feature type="transmembrane region" description="Helical" evidence="6">
    <location>
        <begin position="313"/>
        <end position="330"/>
    </location>
</feature>
<feature type="transmembrane region" description="Helical" evidence="6">
    <location>
        <begin position="32"/>
        <end position="50"/>
    </location>
</feature>
<organism evidence="7 8">
    <name type="scientific">Aurantiacibacter gilvus</name>
    <dbReference type="NCBI Taxonomy" id="3139141"/>
    <lineage>
        <taxon>Bacteria</taxon>
        <taxon>Pseudomonadati</taxon>
        <taxon>Pseudomonadota</taxon>
        <taxon>Alphaproteobacteria</taxon>
        <taxon>Sphingomonadales</taxon>
        <taxon>Erythrobacteraceae</taxon>
        <taxon>Aurantiacibacter</taxon>
    </lineage>
</organism>
<keyword evidence="4 6" id="KW-1133">Transmembrane helix</keyword>
<dbReference type="InterPro" id="IPR050833">
    <property type="entry name" value="Poly_Biosynth_Transport"/>
</dbReference>
<reference evidence="7 8" key="1">
    <citation type="submission" date="2024-04" db="EMBL/GenBank/DDBJ databases">
        <title>Aurantiacibacter sp. DGU6 16S ribosomal RNA gene Genome sequencing and assembly.</title>
        <authorList>
            <person name="Park S."/>
        </authorList>
    </citation>
    <scope>NUCLEOTIDE SEQUENCE [LARGE SCALE GENOMIC DNA]</scope>
    <source>
        <strain evidence="7 8">DGU6</strain>
    </source>
</reference>
<dbReference type="EMBL" id="JBBYHV010000001">
    <property type="protein sequence ID" value="MEL1250905.1"/>
    <property type="molecule type" value="Genomic_DNA"/>
</dbReference>
<evidence type="ECO:0000256" key="2">
    <source>
        <dbReference type="ARBA" id="ARBA00022475"/>
    </source>
</evidence>
<sequence>MTTPAKPTAAEAENGDDMTTLVKGGRTNTLGFLIRLIGGIPFLFIGYRLYGVEEMGRFASAVVVIELFALICALGEKRGLAHRLTEAAGEDGKARTNLVFDGMLASLLMSAAFVALLVVFPYPIFPNGTSGQWDILIIGAIPAFALTEVLLAAQAYRYDIATTVRARAIVEPWTKSLAVAAFFFIPALRDGGVALAYLAAIYAAMLTAAWSFLRSYGLPKGWRPSPAGMWRLTTRSLPLAGADVIERATRLIDVFLLGLFTTETAVGIYYFGKEIASLPQKLKTSFEPILSPVITKNLKTGNFKAIAAQVQQVGFWIIALQLGIALALAIPGQAVMGLGGSEIVGGTGALALLLVAEAVASMAVVSEGVLVYIAKKRNLAISAGVIALQALLTLGIILLAQHLGFDEGYMAAGAAMALLLALGTSSLIKALLLKSLLKAPVGNLRMALVWATGAAVLVGQLVIMLPEWLELALGIPTIVLVYGWVIWTRGFGPEDRVLFRRNKDKTEETA</sequence>
<evidence type="ECO:0000256" key="5">
    <source>
        <dbReference type="ARBA" id="ARBA00023136"/>
    </source>
</evidence>
<comment type="caution">
    <text evidence="7">The sequence shown here is derived from an EMBL/GenBank/DDBJ whole genome shotgun (WGS) entry which is preliminary data.</text>
</comment>
<name>A0ABU9IEP7_9SPHN</name>
<feature type="transmembrane region" description="Helical" evidence="6">
    <location>
        <begin position="135"/>
        <end position="156"/>
    </location>
</feature>
<keyword evidence="3 6" id="KW-0812">Transmembrane</keyword>
<keyword evidence="2" id="KW-1003">Cell membrane</keyword>
<dbReference type="PANTHER" id="PTHR30250">
    <property type="entry name" value="PST FAMILY PREDICTED COLANIC ACID TRANSPORTER"/>
    <property type="match status" value="1"/>
</dbReference>
<evidence type="ECO:0000256" key="4">
    <source>
        <dbReference type="ARBA" id="ARBA00022989"/>
    </source>
</evidence>
<feature type="transmembrane region" description="Helical" evidence="6">
    <location>
        <begin position="103"/>
        <end position="123"/>
    </location>
</feature>
<feature type="transmembrane region" description="Helical" evidence="6">
    <location>
        <begin position="409"/>
        <end position="432"/>
    </location>
</feature>
<dbReference type="RefSeq" id="WP_341673415.1">
    <property type="nucleotide sequence ID" value="NZ_JBBYHV010000001.1"/>
</dbReference>
<feature type="transmembrane region" description="Helical" evidence="6">
    <location>
        <begin position="350"/>
        <end position="373"/>
    </location>
</feature>
<evidence type="ECO:0000313" key="8">
    <source>
        <dbReference type="Proteomes" id="UP001497045"/>
    </source>
</evidence>